<evidence type="ECO:0000256" key="4">
    <source>
        <dbReference type="ARBA" id="ARBA00023315"/>
    </source>
</evidence>
<dbReference type="InterPro" id="IPR017137">
    <property type="entry name" value="Arg-tRNA-P_Trfase_1_euk"/>
</dbReference>
<feature type="domain" description="N-end rule aminoacyl transferase C-terminal" evidence="8">
    <location>
        <begin position="181"/>
        <end position="324"/>
    </location>
</feature>
<comment type="similarity">
    <text evidence="1 5">Belongs to the R-transferase family.</text>
</comment>
<evidence type="ECO:0000313" key="9">
    <source>
        <dbReference type="EMBL" id="KAG1779840.1"/>
    </source>
</evidence>
<dbReference type="PANTHER" id="PTHR21367">
    <property type="entry name" value="ARGININE-TRNA-PROTEIN TRANSFERASE 1"/>
    <property type="match status" value="1"/>
</dbReference>
<dbReference type="InterPro" id="IPR007471">
    <property type="entry name" value="N-end_Aminoacyl_Trfase_N"/>
</dbReference>
<feature type="region of interest" description="Disordered" evidence="6">
    <location>
        <begin position="126"/>
        <end position="146"/>
    </location>
</feature>
<comment type="function">
    <text evidence="5">Involved in the post-translational conjugation of arginine to the N-terminal aspartate or glutamate of a protein. This arginylation is required for degradation of the protein via the ubiquitin pathway.</text>
</comment>
<dbReference type="OrthoDB" id="74183at2759"/>
<dbReference type="InterPro" id="IPR030700">
    <property type="entry name" value="N-end_Aminoacyl_Trfase"/>
</dbReference>
<protein>
    <recommendedName>
        <fullName evidence="5">Arginyl-tRNA--protein transferase 1</fullName>
        <shortName evidence="5">Arginyltransferase 1</shortName>
        <shortName evidence="5">R-transferase 1</shortName>
        <ecNumber evidence="5">2.3.2.8</ecNumber>
    </recommendedName>
    <alternativeName>
        <fullName evidence="5">Arginine-tRNA--protein transferase 1</fullName>
    </alternativeName>
</protein>
<name>A0A9P7A147_9AGAM</name>
<evidence type="ECO:0000259" key="7">
    <source>
        <dbReference type="Pfam" id="PF04376"/>
    </source>
</evidence>
<organism evidence="9 10">
    <name type="scientific">Suillus placidus</name>
    <dbReference type="NCBI Taxonomy" id="48579"/>
    <lineage>
        <taxon>Eukaryota</taxon>
        <taxon>Fungi</taxon>
        <taxon>Dikarya</taxon>
        <taxon>Basidiomycota</taxon>
        <taxon>Agaricomycotina</taxon>
        <taxon>Agaricomycetes</taxon>
        <taxon>Agaricomycetidae</taxon>
        <taxon>Boletales</taxon>
        <taxon>Suillineae</taxon>
        <taxon>Suillaceae</taxon>
        <taxon>Suillus</taxon>
    </lineage>
</organism>
<evidence type="ECO:0000256" key="6">
    <source>
        <dbReference type="SAM" id="MobiDB-lite"/>
    </source>
</evidence>
<dbReference type="EC" id="2.3.2.8" evidence="5"/>
<evidence type="ECO:0000256" key="2">
    <source>
        <dbReference type="ARBA" id="ARBA00022679"/>
    </source>
</evidence>
<keyword evidence="2 5" id="KW-0808">Transferase</keyword>
<dbReference type="PIRSF" id="PIRSF037207">
    <property type="entry name" value="ATE1_euk"/>
    <property type="match status" value="1"/>
</dbReference>
<evidence type="ECO:0000256" key="1">
    <source>
        <dbReference type="ARBA" id="ARBA00009991"/>
    </source>
</evidence>
<evidence type="ECO:0000259" key="8">
    <source>
        <dbReference type="Pfam" id="PF04377"/>
    </source>
</evidence>
<keyword evidence="10" id="KW-1185">Reference proteome</keyword>
<dbReference type="Pfam" id="PF04376">
    <property type="entry name" value="ATE_N"/>
    <property type="match status" value="1"/>
</dbReference>
<dbReference type="PANTHER" id="PTHR21367:SF1">
    <property type="entry name" value="ARGINYL-TRNA--PROTEIN TRANSFERASE 1"/>
    <property type="match status" value="1"/>
</dbReference>
<sequence length="427" mass="48089">MPVVSVGMPLGSGCSTCGYCGPLGERSSTETSFKKAGFIASQLSCEVYQKMIYRGWRRSGTYCYAPDLRRSCCPQYTIKLDAIAFKPSRSQRKLINRWNHFVMQGSKSETSDSLLLQGISSSPARLATRPFESEGNASKRDPPKFSLSTSIHAAESNFISPNATARHKFEVTLEPSTYSEEKYALYLLYQREIHHDPHNTPEDFKRFLVKSPLINEPIPYIGSAPDHLPSQYGSFHQMYRLDGELIAVGVIDILPECVSSVYFIYNPKHDKFSLGKLSALREASLAREIHDAGAVTMTSLAMGFYIHSCPKMKYKGEYSPSYLADPEEFTWFPLADCVPQLEKFRYAAFVHPEHSLEGPQDPGEGPPVRVSEELLNEVMIIYSMQQGVISIIPINSSHRWNDEYNREEISSCVDALGDELSRVIIFR</sequence>
<dbReference type="AlphaFoldDB" id="A0A9P7A147"/>
<evidence type="ECO:0000256" key="3">
    <source>
        <dbReference type="ARBA" id="ARBA00022786"/>
    </source>
</evidence>
<dbReference type="Pfam" id="PF04377">
    <property type="entry name" value="ATE_C"/>
    <property type="match status" value="1"/>
</dbReference>
<comment type="catalytic activity">
    <reaction evidence="5">
        <text>an N-terminal L-alpha-aminoacyl-[protein] + L-arginyl-tRNA(Arg) = an N-terminal L-arginyl-L-aminoacyl-[protein] + tRNA(Arg) + H(+)</text>
        <dbReference type="Rhea" id="RHEA:10208"/>
        <dbReference type="Rhea" id="RHEA-COMP:9658"/>
        <dbReference type="Rhea" id="RHEA-COMP:9673"/>
        <dbReference type="Rhea" id="RHEA-COMP:10636"/>
        <dbReference type="Rhea" id="RHEA-COMP:10638"/>
        <dbReference type="ChEBI" id="CHEBI:15378"/>
        <dbReference type="ChEBI" id="CHEBI:78442"/>
        <dbReference type="ChEBI" id="CHEBI:78513"/>
        <dbReference type="ChEBI" id="CHEBI:78597"/>
        <dbReference type="ChEBI" id="CHEBI:83562"/>
        <dbReference type="EC" id="2.3.2.8"/>
    </reaction>
</comment>
<feature type="domain" description="N-end aminoacyl transferase N-terminal" evidence="7">
    <location>
        <begin position="15"/>
        <end position="93"/>
    </location>
</feature>
<keyword evidence="3 5" id="KW-0833">Ubl conjugation pathway</keyword>
<proteinExistence type="inferred from homology"/>
<keyword evidence="4 5" id="KW-0012">Acyltransferase</keyword>
<reference evidence="9" key="1">
    <citation type="journal article" date="2020" name="New Phytol.">
        <title>Comparative genomics reveals dynamic genome evolution in host specialist ectomycorrhizal fungi.</title>
        <authorList>
            <person name="Lofgren L.A."/>
            <person name="Nguyen N.H."/>
            <person name="Vilgalys R."/>
            <person name="Ruytinx J."/>
            <person name="Liao H.L."/>
            <person name="Branco S."/>
            <person name="Kuo A."/>
            <person name="LaButti K."/>
            <person name="Lipzen A."/>
            <person name="Andreopoulos W."/>
            <person name="Pangilinan J."/>
            <person name="Riley R."/>
            <person name="Hundley H."/>
            <person name="Na H."/>
            <person name="Barry K."/>
            <person name="Grigoriev I.V."/>
            <person name="Stajich J.E."/>
            <person name="Kennedy P.G."/>
        </authorList>
    </citation>
    <scope>NUCLEOTIDE SEQUENCE</scope>
    <source>
        <strain evidence="9">DOB743</strain>
    </source>
</reference>
<evidence type="ECO:0000313" key="10">
    <source>
        <dbReference type="Proteomes" id="UP000714275"/>
    </source>
</evidence>
<dbReference type="InterPro" id="IPR007472">
    <property type="entry name" value="N-end_Aminoacyl_Trfase_C"/>
</dbReference>
<comment type="caution">
    <text evidence="9">The sequence shown here is derived from an EMBL/GenBank/DDBJ whole genome shotgun (WGS) entry which is preliminary data.</text>
</comment>
<evidence type="ECO:0000256" key="5">
    <source>
        <dbReference type="PIRNR" id="PIRNR037207"/>
    </source>
</evidence>
<gene>
    <name evidence="9" type="ORF">EV702DRAFT_1086857</name>
</gene>
<accession>A0A9P7A147</accession>
<dbReference type="GO" id="GO:0004057">
    <property type="term" value="F:arginyl-tRNA--protein transferase activity"/>
    <property type="evidence" value="ECO:0007669"/>
    <property type="project" value="UniProtKB-EC"/>
</dbReference>
<dbReference type="Proteomes" id="UP000714275">
    <property type="component" value="Unassembled WGS sequence"/>
</dbReference>
<dbReference type="GO" id="GO:0005737">
    <property type="term" value="C:cytoplasm"/>
    <property type="evidence" value="ECO:0007669"/>
    <property type="project" value="TreeGrafter"/>
</dbReference>
<dbReference type="EMBL" id="JABBWD010000011">
    <property type="protein sequence ID" value="KAG1779840.1"/>
    <property type="molecule type" value="Genomic_DNA"/>
</dbReference>